<evidence type="ECO:0000313" key="13">
    <source>
        <dbReference type="Proteomes" id="UP000319353"/>
    </source>
</evidence>
<evidence type="ECO:0000256" key="9">
    <source>
        <dbReference type="ARBA" id="ARBA00052017"/>
    </source>
</evidence>
<feature type="binding site" evidence="10">
    <location>
        <position position="175"/>
    </location>
    <ligand>
        <name>substrate</name>
    </ligand>
</feature>
<comment type="catalytic activity">
    <reaction evidence="10">
        <text>ITP + H2O = IMP + diphosphate + H(+)</text>
        <dbReference type="Rhea" id="RHEA:29399"/>
        <dbReference type="ChEBI" id="CHEBI:15377"/>
        <dbReference type="ChEBI" id="CHEBI:15378"/>
        <dbReference type="ChEBI" id="CHEBI:33019"/>
        <dbReference type="ChEBI" id="CHEBI:58053"/>
        <dbReference type="ChEBI" id="CHEBI:61402"/>
        <dbReference type="EC" id="3.6.1.66"/>
    </reaction>
</comment>
<dbReference type="InterPro" id="IPR020922">
    <property type="entry name" value="dITP/XTP_pyrophosphatase"/>
</dbReference>
<comment type="cofactor">
    <cofactor evidence="10">
        <name>Mg(2+)</name>
        <dbReference type="ChEBI" id="CHEBI:18420"/>
    </cofactor>
    <text evidence="10">Binds 1 Mg(2+) ion per subunit.</text>
</comment>
<feature type="binding site" evidence="10">
    <location>
        <position position="69"/>
    </location>
    <ligand>
        <name>Mg(2+)</name>
        <dbReference type="ChEBI" id="CHEBI:18420"/>
    </ligand>
</feature>
<feature type="binding site" evidence="10">
    <location>
        <begin position="7"/>
        <end position="12"/>
    </location>
    <ligand>
        <name>substrate</name>
    </ligand>
</feature>
<dbReference type="GO" id="GO:0009146">
    <property type="term" value="P:purine nucleoside triphosphate catabolic process"/>
    <property type="evidence" value="ECO:0007669"/>
    <property type="project" value="UniProtKB-UniRule"/>
</dbReference>
<gene>
    <name evidence="12" type="primary">rdgB</name>
    <name evidence="12" type="ORF">E6H01_00935</name>
</gene>
<dbReference type="SUPFAM" id="SSF52972">
    <property type="entry name" value="ITPase-like"/>
    <property type="match status" value="1"/>
</dbReference>
<dbReference type="GO" id="GO:0005829">
    <property type="term" value="C:cytosol"/>
    <property type="evidence" value="ECO:0007669"/>
    <property type="project" value="TreeGrafter"/>
</dbReference>
<dbReference type="FunFam" id="3.90.950.10:FF:000001">
    <property type="entry name" value="dITP/XTP pyrophosphatase"/>
    <property type="match status" value="1"/>
</dbReference>
<dbReference type="Gene3D" id="3.90.950.10">
    <property type="match status" value="1"/>
</dbReference>
<comment type="function">
    <text evidence="10">Pyrophosphatase that catalyzes the hydrolysis of nucleoside triphosphates to their monophosphate derivatives, with a high preference for the non-canonical purine nucleotides XTP (xanthosine triphosphate), dITP (deoxyinosine triphosphate) and ITP. Seems to function as a house-cleaning enzyme that removes non-canonical purine nucleotides from the nucleotide pool, thus preventing their incorporation into DNA/RNA and avoiding chromosomal lesions.</text>
</comment>
<dbReference type="HAMAP" id="MF_01405">
    <property type="entry name" value="Non_canon_purine_NTPase"/>
    <property type="match status" value="1"/>
</dbReference>
<dbReference type="GO" id="GO:0000166">
    <property type="term" value="F:nucleotide binding"/>
    <property type="evidence" value="ECO:0007669"/>
    <property type="project" value="UniProtKB-KW"/>
</dbReference>
<comment type="caution">
    <text evidence="10">Lacks conserved residue(s) required for the propagation of feature annotation.</text>
</comment>
<accession>A0A537LFA7</accession>
<reference evidence="12 13" key="1">
    <citation type="journal article" date="2019" name="Nat. Microbiol.">
        <title>Mediterranean grassland soil C-N compound turnover is dependent on rainfall and depth, and is mediated by genomically divergent microorganisms.</title>
        <authorList>
            <person name="Diamond S."/>
            <person name="Andeer P.F."/>
            <person name="Li Z."/>
            <person name="Crits-Christoph A."/>
            <person name="Burstein D."/>
            <person name="Anantharaman K."/>
            <person name="Lane K.R."/>
            <person name="Thomas B.C."/>
            <person name="Pan C."/>
            <person name="Northen T.R."/>
            <person name="Banfield J.F."/>
        </authorList>
    </citation>
    <scope>NUCLEOTIDE SEQUENCE [LARGE SCALE GENOMIC DNA]</scope>
    <source>
        <strain evidence="12">NP_4</strain>
    </source>
</reference>
<keyword evidence="7 10" id="KW-0546">Nucleotide metabolism</keyword>
<comment type="caution">
    <text evidence="12">The sequence shown here is derived from an EMBL/GenBank/DDBJ whole genome shotgun (WGS) entry which is preliminary data.</text>
</comment>
<feature type="binding site" evidence="10">
    <location>
        <begin position="180"/>
        <end position="181"/>
    </location>
    <ligand>
        <name>substrate</name>
    </ligand>
</feature>
<evidence type="ECO:0000256" key="10">
    <source>
        <dbReference type="HAMAP-Rule" id="MF_01405"/>
    </source>
</evidence>
<dbReference type="Proteomes" id="UP000319353">
    <property type="component" value="Unassembled WGS sequence"/>
</dbReference>
<keyword evidence="3 10" id="KW-0479">Metal-binding</keyword>
<evidence type="ECO:0000256" key="7">
    <source>
        <dbReference type="ARBA" id="ARBA00023080"/>
    </source>
</evidence>
<evidence type="ECO:0000256" key="3">
    <source>
        <dbReference type="ARBA" id="ARBA00022723"/>
    </source>
</evidence>
<feature type="binding site" evidence="10">
    <location>
        <begin position="152"/>
        <end position="155"/>
    </location>
    <ligand>
        <name>substrate</name>
    </ligand>
</feature>
<evidence type="ECO:0000256" key="5">
    <source>
        <dbReference type="ARBA" id="ARBA00022801"/>
    </source>
</evidence>
<keyword evidence="6 10" id="KW-0460">Magnesium</keyword>
<evidence type="ECO:0000256" key="4">
    <source>
        <dbReference type="ARBA" id="ARBA00022741"/>
    </source>
</evidence>
<dbReference type="PANTHER" id="PTHR11067">
    <property type="entry name" value="INOSINE TRIPHOSPHATE PYROPHOSPHATASE/HAM1 PROTEIN"/>
    <property type="match status" value="1"/>
</dbReference>
<evidence type="ECO:0000256" key="11">
    <source>
        <dbReference type="RuleBase" id="RU003781"/>
    </source>
</evidence>
<comment type="catalytic activity">
    <reaction evidence="8 10">
        <text>dITP + H2O = dIMP + diphosphate + H(+)</text>
        <dbReference type="Rhea" id="RHEA:28342"/>
        <dbReference type="ChEBI" id="CHEBI:15377"/>
        <dbReference type="ChEBI" id="CHEBI:15378"/>
        <dbReference type="ChEBI" id="CHEBI:33019"/>
        <dbReference type="ChEBI" id="CHEBI:61194"/>
        <dbReference type="ChEBI" id="CHEBI:61382"/>
        <dbReference type="EC" id="3.6.1.66"/>
    </reaction>
</comment>
<comment type="catalytic activity">
    <reaction evidence="9 10">
        <text>XTP + H2O = XMP + diphosphate + H(+)</text>
        <dbReference type="Rhea" id="RHEA:28610"/>
        <dbReference type="ChEBI" id="CHEBI:15377"/>
        <dbReference type="ChEBI" id="CHEBI:15378"/>
        <dbReference type="ChEBI" id="CHEBI:33019"/>
        <dbReference type="ChEBI" id="CHEBI:57464"/>
        <dbReference type="ChEBI" id="CHEBI:61314"/>
        <dbReference type="EC" id="3.6.1.66"/>
    </reaction>
</comment>
<evidence type="ECO:0000256" key="2">
    <source>
        <dbReference type="ARBA" id="ARBA00011738"/>
    </source>
</evidence>
<dbReference type="AlphaFoldDB" id="A0A537LFA7"/>
<evidence type="ECO:0000256" key="8">
    <source>
        <dbReference type="ARBA" id="ARBA00051875"/>
    </source>
</evidence>
<proteinExistence type="inferred from homology"/>
<dbReference type="GO" id="GO:0035870">
    <property type="term" value="F:dITP diphosphatase activity"/>
    <property type="evidence" value="ECO:0007669"/>
    <property type="project" value="UniProtKB-UniRule"/>
</dbReference>
<dbReference type="GO" id="GO:0046872">
    <property type="term" value="F:metal ion binding"/>
    <property type="evidence" value="ECO:0007669"/>
    <property type="project" value="UniProtKB-KW"/>
</dbReference>
<dbReference type="InterPro" id="IPR029001">
    <property type="entry name" value="ITPase-like_fam"/>
</dbReference>
<dbReference type="GO" id="GO:0009117">
    <property type="term" value="P:nucleotide metabolic process"/>
    <property type="evidence" value="ECO:0007669"/>
    <property type="project" value="UniProtKB-KW"/>
</dbReference>
<dbReference type="EC" id="3.6.1.66" evidence="10"/>
<evidence type="ECO:0000256" key="6">
    <source>
        <dbReference type="ARBA" id="ARBA00022842"/>
    </source>
</evidence>
<feature type="binding site" evidence="10">
    <location>
        <position position="70"/>
    </location>
    <ligand>
        <name>substrate</name>
    </ligand>
</feature>
<evidence type="ECO:0000313" key="12">
    <source>
        <dbReference type="EMBL" id="TMJ06709.1"/>
    </source>
</evidence>
<organism evidence="12 13">
    <name type="scientific">Candidatus Segetimicrobium genomatis</name>
    <dbReference type="NCBI Taxonomy" id="2569760"/>
    <lineage>
        <taxon>Bacteria</taxon>
        <taxon>Bacillati</taxon>
        <taxon>Candidatus Sysuimicrobiota</taxon>
        <taxon>Candidatus Sysuimicrobiia</taxon>
        <taxon>Candidatus Sysuimicrobiales</taxon>
        <taxon>Candidatus Segetimicrobiaceae</taxon>
        <taxon>Candidatus Segetimicrobium</taxon>
    </lineage>
</organism>
<name>A0A537LFA7_9BACT</name>
<dbReference type="InterPro" id="IPR002637">
    <property type="entry name" value="RdgB/HAM1"/>
</dbReference>
<dbReference type="NCBIfam" id="TIGR00042">
    <property type="entry name" value="RdgB/HAM1 family non-canonical purine NTP pyrophosphatase"/>
    <property type="match status" value="1"/>
</dbReference>
<comment type="similarity">
    <text evidence="1 10 11">Belongs to the HAM1 NTPase family.</text>
</comment>
<dbReference type="PANTHER" id="PTHR11067:SF9">
    <property type="entry name" value="INOSINE TRIPHOSPHATE PYROPHOSPHATASE"/>
    <property type="match status" value="1"/>
</dbReference>
<dbReference type="EMBL" id="VBAL01000010">
    <property type="protein sequence ID" value="TMJ06709.1"/>
    <property type="molecule type" value="Genomic_DNA"/>
</dbReference>
<dbReference type="GO" id="GO:0036220">
    <property type="term" value="F:ITP diphosphatase activity"/>
    <property type="evidence" value="ECO:0007669"/>
    <property type="project" value="UniProtKB-UniRule"/>
</dbReference>
<protein>
    <recommendedName>
        <fullName evidence="10">dITP/XTP pyrophosphatase</fullName>
        <ecNumber evidence="10">3.6.1.66</ecNumber>
    </recommendedName>
    <alternativeName>
        <fullName evidence="10">Non-canonical purine NTP pyrophosphatase</fullName>
    </alternativeName>
    <alternativeName>
        <fullName evidence="10">Non-standard purine NTP pyrophosphatase</fullName>
    </alternativeName>
    <alternativeName>
        <fullName evidence="10">Nucleoside-triphosphate diphosphatase</fullName>
    </alternativeName>
    <alternativeName>
        <fullName evidence="10">Nucleoside-triphosphate pyrophosphatase</fullName>
        <shortName evidence="10">NTPase</shortName>
    </alternativeName>
</protein>
<keyword evidence="5 10" id="KW-0378">Hydrolase</keyword>
<dbReference type="GO" id="GO:0036222">
    <property type="term" value="F:XTP diphosphatase activity"/>
    <property type="evidence" value="ECO:0007669"/>
    <property type="project" value="UniProtKB-UniRule"/>
</dbReference>
<comment type="subunit">
    <text evidence="2 10">Homodimer.</text>
</comment>
<keyword evidence="4 10" id="KW-0547">Nucleotide-binding</keyword>
<dbReference type="Pfam" id="PF01725">
    <property type="entry name" value="Ham1p_like"/>
    <property type="match status" value="1"/>
</dbReference>
<feature type="active site" description="Proton acceptor" evidence="10">
    <location>
        <position position="69"/>
    </location>
</feature>
<sequence>MEVVLATRNPGKVRELLDLLRDLPLQVYTLHAFPQIRDLQEDGLTYTENAISKALAVARLTRRVAVADDSGIEIDALQGAPGPHSRRFLGEGISDTARNARILKLLADVPARSRTARYRAVVAVATPEGAVRTFEGICEGQIAAAPRGSHGFGYDPIFLVPEYGKTMAQLPMAVKNRISHRARAMAAARVYLRQLAIGETTVASDQ</sequence>
<evidence type="ECO:0000256" key="1">
    <source>
        <dbReference type="ARBA" id="ARBA00008023"/>
    </source>
</evidence>
<dbReference type="CDD" id="cd00515">
    <property type="entry name" value="HAM1"/>
    <property type="match status" value="1"/>
</dbReference>
<dbReference type="GO" id="GO:0017111">
    <property type="term" value="F:ribonucleoside triphosphate phosphatase activity"/>
    <property type="evidence" value="ECO:0007669"/>
    <property type="project" value="InterPro"/>
</dbReference>